<dbReference type="PROSITE" id="PS51698">
    <property type="entry name" value="U_BOX"/>
    <property type="match status" value="1"/>
</dbReference>
<accession>A0A978VQ49</accession>
<dbReference type="InterPro" id="IPR013083">
    <property type="entry name" value="Znf_RING/FYVE/PHD"/>
</dbReference>
<keyword evidence="2" id="KW-0808">Transferase</keyword>
<name>A0A978VQ49_ZIZJJ</name>
<evidence type="ECO:0000256" key="3">
    <source>
        <dbReference type="SAM" id="MobiDB-lite"/>
    </source>
</evidence>
<dbReference type="GO" id="GO:0016567">
    <property type="term" value="P:protein ubiquitination"/>
    <property type="evidence" value="ECO:0007669"/>
    <property type="project" value="InterPro"/>
</dbReference>
<evidence type="ECO:0000256" key="2">
    <source>
        <dbReference type="ARBA" id="ARBA00022679"/>
    </source>
</evidence>
<organism evidence="5 6">
    <name type="scientific">Ziziphus jujuba var. spinosa</name>
    <dbReference type="NCBI Taxonomy" id="714518"/>
    <lineage>
        <taxon>Eukaryota</taxon>
        <taxon>Viridiplantae</taxon>
        <taxon>Streptophyta</taxon>
        <taxon>Embryophyta</taxon>
        <taxon>Tracheophyta</taxon>
        <taxon>Spermatophyta</taxon>
        <taxon>Magnoliopsida</taxon>
        <taxon>eudicotyledons</taxon>
        <taxon>Gunneridae</taxon>
        <taxon>Pentapetalae</taxon>
        <taxon>rosids</taxon>
        <taxon>fabids</taxon>
        <taxon>Rosales</taxon>
        <taxon>Rhamnaceae</taxon>
        <taxon>Paliureae</taxon>
        <taxon>Ziziphus</taxon>
    </lineage>
</organism>
<dbReference type="Gene3D" id="3.30.40.10">
    <property type="entry name" value="Zinc/RING finger domain, C3HC4 (zinc finger)"/>
    <property type="match status" value="1"/>
</dbReference>
<feature type="region of interest" description="Disordered" evidence="3">
    <location>
        <begin position="111"/>
        <end position="130"/>
    </location>
</feature>
<evidence type="ECO:0000256" key="1">
    <source>
        <dbReference type="ARBA" id="ARBA00004906"/>
    </source>
</evidence>
<dbReference type="PANTHER" id="PTHR33644">
    <property type="entry name" value="U-BOX DOMAIN-CONTAINING PROTEIN 62-RELATED"/>
    <property type="match status" value="1"/>
</dbReference>
<comment type="caution">
    <text evidence="5">The sequence shown here is derived from an EMBL/GenBank/DDBJ whole genome shotgun (WGS) entry which is preliminary data.</text>
</comment>
<dbReference type="GO" id="GO:0004842">
    <property type="term" value="F:ubiquitin-protein transferase activity"/>
    <property type="evidence" value="ECO:0007669"/>
    <property type="project" value="InterPro"/>
</dbReference>
<dbReference type="AlphaFoldDB" id="A0A978VQ49"/>
<evidence type="ECO:0000313" key="5">
    <source>
        <dbReference type="EMBL" id="KAH7537674.1"/>
    </source>
</evidence>
<dbReference type="Pfam" id="PF23112">
    <property type="entry name" value="PUB62-63_C"/>
    <property type="match status" value="1"/>
</dbReference>
<dbReference type="InterPro" id="IPR003613">
    <property type="entry name" value="Ubox_domain"/>
</dbReference>
<dbReference type="PANTHER" id="PTHR33644:SF5">
    <property type="entry name" value="U-BOX DOMAIN-CONTAINING PROTEIN 62"/>
    <property type="match status" value="1"/>
</dbReference>
<proteinExistence type="predicted"/>
<feature type="compositionally biased region" description="Polar residues" evidence="3">
    <location>
        <begin position="111"/>
        <end position="123"/>
    </location>
</feature>
<gene>
    <name evidence="5" type="ORF">FEM48_Zijuj03G0117900</name>
</gene>
<sequence>MSSEEIGLVPSQRLENGLNSQQLLFPDDALRFNCGAPPHQRRVGDPGPKTRELSGFIDERFFASQSTDFRRSLYNNDGHERRDPREPRNCGTVIVGSSREVLVKDGSIGQQTLSGNAKASPSENNHHQQGRLGNYQNAVTVAEHDGDVYYSQFLQGSDGSVVGQKDLAVENGCGFSGRKDVSYSNESGESLRMILSDPVTGSLMDDAMILPCGHSFGSGGIQHVIRMKGCYTCSQSISEDSVAPNLSLRAAVQAFRREEELQFYRSSKRRKERFDQDKGVFGDSNLMDPPRGRGVQFPFAVTDRVIIKGNKRTPQRFVGREAVVTTQCLNGWYVVKTLDNAESVKLQYRSLAKVSDDPSSKPMSIKMTPNWP</sequence>
<feature type="domain" description="U-box" evidence="4">
    <location>
        <begin position="190"/>
        <end position="262"/>
    </location>
</feature>
<evidence type="ECO:0000313" key="6">
    <source>
        <dbReference type="Proteomes" id="UP000813462"/>
    </source>
</evidence>
<dbReference type="InterPro" id="IPR057649">
    <property type="entry name" value="PUB62-63_C"/>
</dbReference>
<comment type="pathway">
    <text evidence="1">Protein modification; protein ubiquitination.</text>
</comment>
<reference evidence="5" key="1">
    <citation type="journal article" date="2021" name="Front. Plant Sci.">
        <title>Chromosome-Scale Genome Assembly for Chinese Sour Jujube and Insights Into Its Genome Evolution and Domestication Signature.</title>
        <authorList>
            <person name="Shen L.-Y."/>
            <person name="Luo H."/>
            <person name="Wang X.-L."/>
            <person name="Wang X.-M."/>
            <person name="Qiu X.-J."/>
            <person name="Liu H."/>
            <person name="Zhou S.-S."/>
            <person name="Jia K.-H."/>
            <person name="Nie S."/>
            <person name="Bao Y.-T."/>
            <person name="Zhang R.-G."/>
            <person name="Yun Q.-Z."/>
            <person name="Chai Y.-H."/>
            <person name="Lu J.-Y."/>
            <person name="Li Y."/>
            <person name="Zhao S.-W."/>
            <person name="Mao J.-F."/>
            <person name="Jia S.-G."/>
            <person name="Mao Y.-M."/>
        </authorList>
    </citation>
    <scope>NUCLEOTIDE SEQUENCE</scope>
    <source>
        <strain evidence="5">AT0</strain>
        <tissue evidence="5">Leaf</tissue>
    </source>
</reference>
<dbReference type="EMBL" id="JAEACU010000003">
    <property type="protein sequence ID" value="KAH7537674.1"/>
    <property type="molecule type" value="Genomic_DNA"/>
</dbReference>
<dbReference type="Proteomes" id="UP000813462">
    <property type="component" value="Unassembled WGS sequence"/>
</dbReference>
<dbReference type="SUPFAM" id="SSF57850">
    <property type="entry name" value="RING/U-box"/>
    <property type="match status" value="1"/>
</dbReference>
<protein>
    <recommendedName>
        <fullName evidence="4">U-box domain-containing protein</fullName>
    </recommendedName>
</protein>
<evidence type="ECO:0000259" key="4">
    <source>
        <dbReference type="PROSITE" id="PS51698"/>
    </source>
</evidence>